<dbReference type="KEGG" id="vg:54984966"/>
<dbReference type="Proteomes" id="UP000241680">
    <property type="component" value="Segment"/>
</dbReference>
<reference evidence="1 2" key="1">
    <citation type="journal article" date="2017" name="Sci. Rep.">
        <title>Analysis of the CRISPR-Cas system in bacteriophages active on epidemic strains of Vibrio cholerae in Bangladesh.</title>
        <authorList>
            <person name="Naser I.B."/>
            <person name="Hoque M.M."/>
            <person name="Nahid M.A."/>
            <person name="Tareq T.M."/>
            <person name="Rocky M.K."/>
            <person name="Faruque S.M."/>
        </authorList>
    </citation>
    <scope>NUCLEOTIDE SEQUENCE [LARGE SCALE GENOMIC DNA]</scope>
</reference>
<name>A0A2D0YM40_9CAUD</name>
<proteinExistence type="predicted"/>
<accession>A0A2D0YM40</accession>
<keyword evidence="2" id="KW-1185">Reference proteome</keyword>
<dbReference type="EMBL" id="KY883655">
    <property type="protein sequence ID" value="ASV43526.1"/>
    <property type="molecule type" value="Genomic_DNA"/>
</dbReference>
<evidence type="ECO:0000313" key="2">
    <source>
        <dbReference type="Proteomes" id="UP000241680"/>
    </source>
</evidence>
<organism evidence="1 2">
    <name type="scientific">Vibrio phage JSF12</name>
    <dbReference type="NCBI Taxonomy" id="1983595"/>
    <lineage>
        <taxon>Viruses</taxon>
        <taxon>Duplodnaviria</taxon>
        <taxon>Heunggongvirae</taxon>
        <taxon>Uroviricota</taxon>
        <taxon>Caudoviricetes</taxon>
        <taxon>Demerecviridae</taxon>
        <taxon>Ermolyevavirinae</taxon>
        <taxon>Jesfedecavirus</taxon>
        <taxon>Jesfedecavirus JSF12</taxon>
    </lineage>
</organism>
<protein>
    <submittedName>
        <fullName evidence="1">Uncharacterized protein</fullName>
    </submittedName>
</protein>
<dbReference type="GeneID" id="54984966"/>
<sequence>MSRVFYITREEVLRYHLLSKDERARRKHNARVSRAFLKKNGK</sequence>
<evidence type="ECO:0000313" key="1">
    <source>
        <dbReference type="EMBL" id="ASV43526.1"/>
    </source>
</evidence>
<dbReference type="RefSeq" id="YP_009794691.1">
    <property type="nucleotide sequence ID" value="NC_047882.1"/>
</dbReference>